<feature type="region of interest" description="Disordered" evidence="3">
    <location>
        <begin position="130"/>
        <end position="161"/>
    </location>
</feature>
<evidence type="ECO:0000256" key="1">
    <source>
        <dbReference type="ARBA" id="ARBA00004123"/>
    </source>
</evidence>
<keyword evidence="6" id="KW-1185">Reference proteome</keyword>
<organism evidence="5 6">
    <name type="scientific">Megalops atlanticus</name>
    <name type="common">Tarpon</name>
    <name type="synonym">Clupea gigantea</name>
    <dbReference type="NCBI Taxonomy" id="7932"/>
    <lineage>
        <taxon>Eukaryota</taxon>
        <taxon>Metazoa</taxon>
        <taxon>Chordata</taxon>
        <taxon>Craniata</taxon>
        <taxon>Vertebrata</taxon>
        <taxon>Euteleostomi</taxon>
        <taxon>Actinopterygii</taxon>
        <taxon>Neopterygii</taxon>
        <taxon>Teleostei</taxon>
        <taxon>Elopiformes</taxon>
        <taxon>Megalopidae</taxon>
        <taxon>Megalops</taxon>
    </lineage>
</organism>
<dbReference type="GO" id="GO:0003677">
    <property type="term" value="F:DNA binding"/>
    <property type="evidence" value="ECO:0007669"/>
    <property type="project" value="InterPro"/>
</dbReference>
<dbReference type="SMART" id="SM01025">
    <property type="entry name" value="BEN"/>
    <property type="match status" value="1"/>
</dbReference>
<gene>
    <name evidence="5" type="ORF">MATL_G00150910</name>
</gene>
<dbReference type="GO" id="GO:0005634">
    <property type="term" value="C:nucleus"/>
    <property type="evidence" value="ECO:0007669"/>
    <property type="project" value="UniProtKB-SubCell"/>
</dbReference>
<dbReference type="Pfam" id="PF10523">
    <property type="entry name" value="BEN"/>
    <property type="match status" value="1"/>
</dbReference>
<name>A0A9D3T551_MEGAT</name>
<dbReference type="PANTHER" id="PTHR47305:SF1">
    <property type="entry name" value="BEN DOMAIN-CONTAINING PROTEIN"/>
    <property type="match status" value="1"/>
</dbReference>
<protein>
    <recommendedName>
        <fullName evidence="4">BEN domain-containing protein</fullName>
    </recommendedName>
</protein>
<comment type="subcellular location">
    <subcellularLocation>
        <location evidence="1">Nucleus</location>
    </subcellularLocation>
</comment>
<reference evidence="5" key="1">
    <citation type="submission" date="2021-01" db="EMBL/GenBank/DDBJ databases">
        <authorList>
            <person name="Zahm M."/>
            <person name="Roques C."/>
            <person name="Cabau C."/>
            <person name="Klopp C."/>
            <person name="Donnadieu C."/>
            <person name="Jouanno E."/>
            <person name="Lampietro C."/>
            <person name="Louis A."/>
            <person name="Herpin A."/>
            <person name="Echchiki A."/>
            <person name="Berthelot C."/>
            <person name="Parey E."/>
            <person name="Roest-Crollius H."/>
            <person name="Braasch I."/>
            <person name="Postlethwait J."/>
            <person name="Bobe J."/>
            <person name="Montfort J."/>
            <person name="Bouchez O."/>
            <person name="Begum T."/>
            <person name="Mejri S."/>
            <person name="Adams A."/>
            <person name="Chen W.-J."/>
            <person name="Guiguen Y."/>
        </authorList>
    </citation>
    <scope>NUCLEOTIDE SEQUENCE</scope>
    <source>
        <strain evidence="5">YG-15Mar2019-1</strain>
        <tissue evidence="5">Brain</tissue>
    </source>
</reference>
<feature type="region of interest" description="Disordered" evidence="3">
    <location>
        <begin position="1"/>
        <end position="113"/>
    </location>
</feature>
<feature type="region of interest" description="Disordered" evidence="3">
    <location>
        <begin position="337"/>
        <end position="365"/>
    </location>
</feature>
<dbReference type="AlphaFoldDB" id="A0A9D3T551"/>
<feature type="compositionally biased region" description="Basic and acidic residues" evidence="3">
    <location>
        <begin position="178"/>
        <end position="191"/>
    </location>
</feature>
<feature type="region of interest" description="Disordered" evidence="3">
    <location>
        <begin position="178"/>
        <end position="198"/>
    </location>
</feature>
<proteinExistence type="predicted"/>
<evidence type="ECO:0000313" key="5">
    <source>
        <dbReference type="EMBL" id="KAG7467206.1"/>
    </source>
</evidence>
<accession>A0A9D3T551</accession>
<dbReference type="OrthoDB" id="8958408at2759"/>
<evidence type="ECO:0000256" key="3">
    <source>
        <dbReference type="SAM" id="MobiDB-lite"/>
    </source>
</evidence>
<dbReference type="PANTHER" id="PTHR47305">
    <property type="entry name" value="BEN DOMAIN-CONTAINING PROTEIN 2"/>
    <property type="match status" value="1"/>
</dbReference>
<feature type="compositionally biased region" description="Acidic residues" evidence="3">
    <location>
        <begin position="61"/>
        <end position="79"/>
    </location>
</feature>
<dbReference type="Proteomes" id="UP001046870">
    <property type="component" value="Chromosome 12"/>
</dbReference>
<evidence type="ECO:0000256" key="2">
    <source>
        <dbReference type="ARBA" id="ARBA00023242"/>
    </source>
</evidence>
<comment type="caution">
    <text evidence="5">The sequence shown here is derived from an EMBL/GenBank/DDBJ whole genome shotgun (WGS) entry which is preliminary data.</text>
</comment>
<dbReference type="InterPro" id="IPR018379">
    <property type="entry name" value="BEN_domain"/>
</dbReference>
<keyword evidence="2" id="KW-0539">Nucleus</keyword>
<dbReference type="PROSITE" id="PS51457">
    <property type="entry name" value="BEN"/>
    <property type="match status" value="1"/>
</dbReference>
<dbReference type="EMBL" id="JAFDVH010000012">
    <property type="protein sequence ID" value="KAG7467206.1"/>
    <property type="molecule type" value="Genomic_DNA"/>
</dbReference>
<feature type="domain" description="BEN" evidence="4">
    <location>
        <begin position="381"/>
        <end position="479"/>
    </location>
</feature>
<evidence type="ECO:0000313" key="6">
    <source>
        <dbReference type="Proteomes" id="UP001046870"/>
    </source>
</evidence>
<evidence type="ECO:0000259" key="4">
    <source>
        <dbReference type="PROSITE" id="PS51457"/>
    </source>
</evidence>
<sequence>MKPGFSLRKGKSLSERTTKPAPSEYTGHGEEVDQPFVVVKLEDEGSTTESVSDEWMRPVESAEEVEDDQNDTDETDSSEEISHHSNRVFPRDHGPGEQTLDEAGDTSDSSLAHDYQEYARVRRNRRSLRMKCVQRQARRQKIKSKLNGKSKRPVGKKCKKPFSNIPGFANLAFIESRRRETPTKKPTEKESLVSTLSTEELEKIHHPSAGSQGCWKEGVELPVTSVSAPYDRLKPDQVISPQQATEPPLFVTKESAENAQCNEKQEGVLSEVLNYCKFMWTSIQRLEQKVDSLQSNLSNMQALQMSLQHPFKESMSPPSTRSYSPWAMAPPPFTSRFTRSRLKPGRGPVSKVCTPGEASVMGKNTKASAEDQQLVLIGSPVRNVRIHTSEYLKAFKESEPRKAVALILQAVFPISVLACSGVIGDVARGIRQLDPNKVEAIREWLAEMFPRHDLSLRGADWADCLGVINNVIKGLRSMERKVQMKTGQDLTNPR</sequence>
<feature type="compositionally biased region" description="Basic residues" evidence="3">
    <location>
        <begin position="136"/>
        <end position="160"/>
    </location>
</feature>